<dbReference type="SMART" id="SM00181">
    <property type="entry name" value="EGF"/>
    <property type="match status" value="2"/>
</dbReference>
<dbReference type="PANTHER" id="PTHR27005">
    <property type="entry name" value="WALL-ASSOCIATED RECEPTOR KINASE-LIKE 21"/>
    <property type="match status" value="1"/>
</dbReference>
<dbReference type="OMA" id="YSICRNT"/>
<dbReference type="GO" id="GO:0005886">
    <property type="term" value="C:plasma membrane"/>
    <property type="evidence" value="ECO:0007669"/>
    <property type="project" value="TreeGrafter"/>
</dbReference>
<dbReference type="FunFam" id="2.10.25.10:FF:000038">
    <property type="entry name" value="Fibrillin 2"/>
    <property type="match status" value="1"/>
</dbReference>
<dbReference type="SMART" id="SM00179">
    <property type="entry name" value="EGF_CA"/>
    <property type="match status" value="1"/>
</dbReference>
<dbReference type="EMBL" id="CP093351">
    <property type="protein sequence ID" value="WOH14010.1"/>
    <property type="molecule type" value="Genomic_DNA"/>
</dbReference>
<dbReference type="InterPro" id="IPR049883">
    <property type="entry name" value="NOTCH1_EGF-like"/>
</dbReference>
<dbReference type="SUPFAM" id="SSF56112">
    <property type="entry name" value="Protein kinase-like (PK-like)"/>
    <property type="match status" value="1"/>
</dbReference>
<dbReference type="Pfam" id="PF07645">
    <property type="entry name" value="EGF_CA"/>
    <property type="match status" value="1"/>
</dbReference>
<dbReference type="Proteomes" id="UP000077755">
    <property type="component" value="Chromosome 9"/>
</dbReference>
<evidence type="ECO:0000256" key="9">
    <source>
        <dbReference type="ARBA" id="ARBA00023180"/>
    </source>
</evidence>
<evidence type="ECO:0000256" key="6">
    <source>
        <dbReference type="ARBA" id="ARBA00022777"/>
    </source>
</evidence>
<evidence type="ECO:0000313" key="13">
    <source>
        <dbReference type="EMBL" id="WOH14010.1"/>
    </source>
</evidence>
<evidence type="ECO:0000256" key="4">
    <source>
        <dbReference type="ARBA" id="ARBA00022737"/>
    </source>
</evidence>
<evidence type="ECO:0000256" key="3">
    <source>
        <dbReference type="ARBA" id="ARBA00022729"/>
    </source>
</evidence>
<dbReference type="GO" id="GO:0005524">
    <property type="term" value="F:ATP binding"/>
    <property type="evidence" value="ECO:0007669"/>
    <property type="project" value="UniProtKB-KW"/>
</dbReference>
<comment type="catalytic activity">
    <reaction evidence="11">
        <text>L-threonyl-[protein] + ATP = O-phospho-L-threonyl-[protein] + ADP + H(+)</text>
        <dbReference type="Rhea" id="RHEA:46608"/>
        <dbReference type="Rhea" id="RHEA-COMP:11060"/>
        <dbReference type="Rhea" id="RHEA-COMP:11605"/>
        <dbReference type="ChEBI" id="CHEBI:15378"/>
        <dbReference type="ChEBI" id="CHEBI:30013"/>
        <dbReference type="ChEBI" id="CHEBI:30616"/>
        <dbReference type="ChEBI" id="CHEBI:61977"/>
        <dbReference type="ChEBI" id="CHEBI:456216"/>
    </reaction>
</comment>
<dbReference type="FunFam" id="1.10.510.10:FF:000084">
    <property type="entry name" value="Wall-associated receptor kinase 2"/>
    <property type="match status" value="1"/>
</dbReference>
<reference evidence="13" key="1">
    <citation type="journal article" date="2016" name="Nat. Genet.">
        <title>A high-quality carrot genome assembly provides new insights into carotenoid accumulation and asterid genome evolution.</title>
        <authorList>
            <person name="Iorizzo M."/>
            <person name="Ellison S."/>
            <person name="Senalik D."/>
            <person name="Zeng P."/>
            <person name="Satapoomin P."/>
            <person name="Huang J."/>
            <person name="Bowman M."/>
            <person name="Iovene M."/>
            <person name="Sanseverino W."/>
            <person name="Cavagnaro P."/>
            <person name="Yildiz M."/>
            <person name="Macko-Podgorni A."/>
            <person name="Moranska E."/>
            <person name="Grzebelus E."/>
            <person name="Grzebelus D."/>
            <person name="Ashrafi H."/>
            <person name="Zheng Z."/>
            <person name="Cheng S."/>
            <person name="Spooner D."/>
            <person name="Van Deynze A."/>
            <person name="Simon P."/>
        </authorList>
    </citation>
    <scope>NUCLEOTIDE SEQUENCE</scope>
    <source>
        <tissue evidence="13">Leaf</tissue>
    </source>
</reference>
<keyword evidence="14" id="KW-1185">Reference proteome</keyword>
<dbReference type="Gene3D" id="1.10.510.10">
    <property type="entry name" value="Transferase(Phosphotransferase) domain 1"/>
    <property type="match status" value="1"/>
</dbReference>
<accession>A0A175YB01</accession>
<evidence type="ECO:0000313" key="14">
    <source>
        <dbReference type="Proteomes" id="UP000077755"/>
    </source>
</evidence>
<evidence type="ECO:0000256" key="5">
    <source>
        <dbReference type="ARBA" id="ARBA00022741"/>
    </source>
</evidence>
<dbReference type="PANTHER" id="PTHR27005:SF283">
    <property type="entry name" value="OS02G0633066 PROTEIN"/>
    <property type="match status" value="1"/>
</dbReference>
<keyword evidence="6" id="KW-0808">Transferase</keyword>
<dbReference type="PROSITE" id="PS50026">
    <property type="entry name" value="EGF_3"/>
    <property type="match status" value="1"/>
</dbReference>
<dbReference type="SUPFAM" id="SSF57196">
    <property type="entry name" value="EGF/Laminin"/>
    <property type="match status" value="1"/>
</dbReference>
<dbReference type="GO" id="GO:0007166">
    <property type="term" value="P:cell surface receptor signaling pathway"/>
    <property type="evidence" value="ECO:0007669"/>
    <property type="project" value="InterPro"/>
</dbReference>
<dbReference type="Gene3D" id="2.10.25.10">
    <property type="entry name" value="Laminin"/>
    <property type="match status" value="2"/>
</dbReference>
<dbReference type="PROSITE" id="PS00108">
    <property type="entry name" value="PROTEIN_KINASE_ST"/>
    <property type="match status" value="1"/>
</dbReference>
<comment type="subcellular location">
    <subcellularLocation>
        <location evidence="1">Membrane</location>
        <topology evidence="1">Single-pass type I membrane protein</topology>
    </subcellularLocation>
</comment>
<proteinExistence type="predicted"/>
<dbReference type="AlphaFoldDB" id="A0A175YB01"/>
<evidence type="ECO:0000256" key="1">
    <source>
        <dbReference type="ARBA" id="ARBA00004479"/>
    </source>
</evidence>
<dbReference type="Gramene" id="KZM80617">
    <property type="protein sequence ID" value="KZM80617"/>
    <property type="gene ID" value="DCAR_031991"/>
</dbReference>
<keyword evidence="3" id="KW-0732">Signal</keyword>
<keyword evidence="9" id="KW-0325">Glycoprotein</keyword>
<organism evidence="13 14">
    <name type="scientific">Daucus carota subsp. sativus</name>
    <name type="common">Carrot</name>
    <dbReference type="NCBI Taxonomy" id="79200"/>
    <lineage>
        <taxon>Eukaryota</taxon>
        <taxon>Viridiplantae</taxon>
        <taxon>Streptophyta</taxon>
        <taxon>Embryophyta</taxon>
        <taxon>Tracheophyta</taxon>
        <taxon>Spermatophyta</taxon>
        <taxon>Magnoliopsida</taxon>
        <taxon>eudicotyledons</taxon>
        <taxon>Gunneridae</taxon>
        <taxon>Pentapetalae</taxon>
        <taxon>asterids</taxon>
        <taxon>campanulids</taxon>
        <taxon>Apiales</taxon>
        <taxon>Apiaceae</taxon>
        <taxon>Apioideae</taxon>
        <taxon>Scandiceae</taxon>
        <taxon>Daucinae</taxon>
        <taxon>Daucus</taxon>
        <taxon>Daucus sect. Daucus</taxon>
    </lineage>
</organism>
<dbReference type="GO" id="GO:0030247">
    <property type="term" value="F:polysaccharide binding"/>
    <property type="evidence" value="ECO:0007669"/>
    <property type="project" value="InterPro"/>
</dbReference>
<keyword evidence="5" id="KW-0547">Nucleotide-binding</keyword>
<evidence type="ECO:0000256" key="8">
    <source>
        <dbReference type="ARBA" id="ARBA00023157"/>
    </source>
</evidence>
<gene>
    <name evidence="13" type="ORF">DCAR_0933525</name>
</gene>
<protein>
    <submittedName>
        <fullName evidence="13">Uncharacterized protein</fullName>
    </submittedName>
</protein>
<sequence length="743" mass="81039">MASPLVYLFLTFLTFFLPTPPQVEASAPSGHLFSKPNCSSTCGNLNIPYPFGTRKGCYLDSLDNSFLITCKGKVPYLGKSGIKVLNILLIDQNIRILRHTTPTCHNKSRNSTDTIASPLRLSNFPVNNTRNKFIVTGCSTFGLISGSTAQNYATGCLSTCGGVDNVMNGSCSGTGCCQTSLPKGVRDFAELGLIFINETASACSSAFVVEEGAYSFSSLDLSTTRRRSYPIMLDWTVGNETCASAKKNKTNYLCVAPGSICIDSVYKPTIGYTCRCPNGFEGNPYLINGCIDIDECKRSNPCDAPAKCQNQHGGVSCVCPPSYKSDGKGGCVKVSHGGPIAHRIAIGISVSLFVLVVGSSWIYRQLANIKHTKQKQKLFMQNGGLTLREELSKDDSLANTVKLFTEEDIRKATNNFDEHGIIGRGGCGTVHKGVISPNNIAVAVKKSKVSEQSQISQFINEMIILSRINHINVVRLIGCCLETQVPLLVYEFMSNGTLSDHIHKKVTGSYLSWECCLRIAAEIAEAIAYLHSAASPPIIHRDIKSTNILLDENFVAKVADFGASKIVPRDHKEIATLVQGTFGYIDPEYFHSGELTEKSDVYSFGVLLAELLTGEHAVSFNRPDEERCLAVYFLASVKHDNGLPSIIHKSFIEDGKNLEQIKQVVVMAARCLKVTGNQRPGMRELAMELERLKTTVAPPWPDQTPARNSNNQISMLSKADSDSSSITEFADLSFEMTRKVGQE</sequence>
<keyword evidence="2 12" id="KW-0245">EGF-like domain</keyword>
<dbReference type="GO" id="GO:0004674">
    <property type="term" value="F:protein serine/threonine kinase activity"/>
    <property type="evidence" value="ECO:0007669"/>
    <property type="project" value="TreeGrafter"/>
</dbReference>
<dbReference type="InterPro" id="IPR011009">
    <property type="entry name" value="Kinase-like_dom_sf"/>
</dbReference>
<dbReference type="InterPro" id="IPR000719">
    <property type="entry name" value="Prot_kinase_dom"/>
</dbReference>
<dbReference type="GO" id="GO:0005509">
    <property type="term" value="F:calcium ion binding"/>
    <property type="evidence" value="ECO:0007669"/>
    <property type="project" value="InterPro"/>
</dbReference>
<evidence type="ECO:0000256" key="12">
    <source>
        <dbReference type="PROSITE-ProRule" id="PRU00076"/>
    </source>
</evidence>
<dbReference type="InterPro" id="IPR001881">
    <property type="entry name" value="EGF-like_Ca-bd_dom"/>
</dbReference>
<dbReference type="Pfam" id="PF00069">
    <property type="entry name" value="Pkinase"/>
    <property type="match status" value="1"/>
</dbReference>
<dbReference type="Gene3D" id="3.30.200.20">
    <property type="entry name" value="Phosphorylase Kinase, domain 1"/>
    <property type="match status" value="1"/>
</dbReference>
<dbReference type="KEGG" id="dcr:108192221"/>
<keyword evidence="6" id="KW-0418">Kinase</keyword>
<dbReference type="InterPro" id="IPR000742">
    <property type="entry name" value="EGF"/>
</dbReference>
<dbReference type="InterPro" id="IPR025287">
    <property type="entry name" value="WAK_GUB"/>
</dbReference>
<dbReference type="SMART" id="SM00220">
    <property type="entry name" value="S_TKc"/>
    <property type="match status" value="1"/>
</dbReference>
<dbReference type="OrthoDB" id="4062651at2759"/>
<dbReference type="Pfam" id="PF13947">
    <property type="entry name" value="GUB_WAK_bind"/>
    <property type="match status" value="1"/>
</dbReference>
<dbReference type="InterPro" id="IPR045274">
    <property type="entry name" value="WAK-like"/>
</dbReference>
<evidence type="ECO:0000256" key="10">
    <source>
        <dbReference type="ARBA" id="ARBA00047558"/>
    </source>
</evidence>
<evidence type="ECO:0000256" key="2">
    <source>
        <dbReference type="ARBA" id="ARBA00022536"/>
    </source>
</evidence>
<evidence type="ECO:0000256" key="11">
    <source>
        <dbReference type="ARBA" id="ARBA00047951"/>
    </source>
</evidence>
<dbReference type="InterPro" id="IPR008271">
    <property type="entry name" value="Ser/Thr_kinase_AS"/>
</dbReference>
<keyword evidence="8" id="KW-1015">Disulfide bond</keyword>
<name>A0A175YB01_DAUCS</name>
<keyword evidence="4" id="KW-0677">Repeat</keyword>
<reference evidence="13" key="2">
    <citation type="submission" date="2022-03" db="EMBL/GenBank/DDBJ databases">
        <title>Draft title - Genomic analysis of global carrot germplasm unveils the trajectory of domestication and the origin of high carotenoid orange carrot.</title>
        <authorList>
            <person name="Iorizzo M."/>
            <person name="Ellison S."/>
            <person name="Senalik D."/>
            <person name="Macko-Podgorni A."/>
            <person name="Grzebelus D."/>
            <person name="Bostan H."/>
            <person name="Rolling W."/>
            <person name="Curaba J."/>
            <person name="Simon P."/>
        </authorList>
    </citation>
    <scope>NUCLEOTIDE SEQUENCE</scope>
    <source>
        <tissue evidence="13">Leaf</tissue>
    </source>
</reference>
<dbReference type="CDD" id="cd00054">
    <property type="entry name" value="EGF_CA"/>
    <property type="match status" value="1"/>
</dbReference>
<comment type="caution">
    <text evidence="12">Lacks conserved residue(s) required for the propagation of feature annotation.</text>
</comment>
<comment type="catalytic activity">
    <reaction evidence="10">
        <text>L-seryl-[protein] + ATP = O-phospho-L-seryl-[protein] + ADP + H(+)</text>
        <dbReference type="Rhea" id="RHEA:17989"/>
        <dbReference type="Rhea" id="RHEA-COMP:9863"/>
        <dbReference type="Rhea" id="RHEA-COMP:11604"/>
        <dbReference type="ChEBI" id="CHEBI:15378"/>
        <dbReference type="ChEBI" id="CHEBI:29999"/>
        <dbReference type="ChEBI" id="CHEBI:30616"/>
        <dbReference type="ChEBI" id="CHEBI:83421"/>
        <dbReference type="ChEBI" id="CHEBI:456216"/>
    </reaction>
</comment>
<dbReference type="PROSITE" id="PS50011">
    <property type="entry name" value="PROTEIN_KINASE_DOM"/>
    <property type="match status" value="1"/>
</dbReference>
<keyword evidence="7" id="KW-0067">ATP-binding</keyword>
<evidence type="ECO:0000256" key="7">
    <source>
        <dbReference type="ARBA" id="ARBA00022840"/>
    </source>
</evidence>